<dbReference type="GO" id="GO:0015036">
    <property type="term" value="F:disulfide oxidoreductase activity"/>
    <property type="evidence" value="ECO:0007669"/>
    <property type="project" value="TreeGrafter"/>
</dbReference>
<dbReference type="OrthoDB" id="2121326at2759"/>
<keyword evidence="7" id="KW-1015">Disulfide bond</keyword>
<dbReference type="STRING" id="1754190.A0A1Y2DDE9"/>
<evidence type="ECO:0000256" key="7">
    <source>
        <dbReference type="ARBA" id="ARBA00023157"/>
    </source>
</evidence>
<gene>
    <name evidence="11" type="ORF">LY90DRAFT_701740</name>
</gene>
<accession>A0A1Y2DDE9</accession>
<evidence type="ECO:0000256" key="6">
    <source>
        <dbReference type="ARBA" id="ARBA00022989"/>
    </source>
</evidence>
<dbReference type="GO" id="GO:0005789">
    <property type="term" value="C:endoplasmic reticulum membrane"/>
    <property type="evidence" value="ECO:0007669"/>
    <property type="project" value="UniProtKB-SubCell"/>
</dbReference>
<evidence type="ECO:0000256" key="3">
    <source>
        <dbReference type="ARBA" id="ARBA00022729"/>
    </source>
</evidence>
<evidence type="ECO:0000256" key="2">
    <source>
        <dbReference type="ARBA" id="ARBA00022448"/>
    </source>
</evidence>
<dbReference type="Proteomes" id="UP000193920">
    <property type="component" value="Unassembled WGS sequence"/>
</dbReference>
<evidence type="ECO:0000256" key="5">
    <source>
        <dbReference type="ARBA" id="ARBA00022982"/>
    </source>
</evidence>
<keyword evidence="9" id="KW-0472">Membrane</keyword>
<dbReference type="PANTHER" id="PTHR46107:SF3">
    <property type="entry name" value="THIOREDOXIN DOMAIN-CONTAINING PROTEIN"/>
    <property type="match status" value="1"/>
</dbReference>
<keyword evidence="2" id="KW-0813">Transport</keyword>
<comment type="caution">
    <text evidence="11">The sequence shown here is derived from an EMBL/GenBank/DDBJ whole genome shotgun (WGS) entry which is preliminary data.</text>
</comment>
<protein>
    <recommendedName>
        <fullName evidence="10">Thioredoxin domain-containing protein</fullName>
    </recommendedName>
</protein>
<comment type="subcellular location">
    <subcellularLocation>
        <location evidence="1">Endoplasmic reticulum membrane</location>
        <topology evidence="1">Single-pass membrane protein</topology>
    </subcellularLocation>
</comment>
<proteinExistence type="predicted"/>
<organism evidence="11 12">
    <name type="scientific">Neocallimastix californiae</name>
    <dbReference type="NCBI Taxonomy" id="1754190"/>
    <lineage>
        <taxon>Eukaryota</taxon>
        <taxon>Fungi</taxon>
        <taxon>Fungi incertae sedis</taxon>
        <taxon>Chytridiomycota</taxon>
        <taxon>Chytridiomycota incertae sedis</taxon>
        <taxon>Neocallimastigomycetes</taxon>
        <taxon>Neocallimastigales</taxon>
        <taxon>Neocallimastigaceae</taxon>
        <taxon>Neocallimastix</taxon>
    </lineage>
</organism>
<dbReference type="InterPro" id="IPR052454">
    <property type="entry name" value="TMX_domain-containing"/>
</dbReference>
<keyword evidence="5" id="KW-0249">Electron transport</keyword>
<feature type="transmembrane region" description="Helical" evidence="9">
    <location>
        <begin position="12"/>
        <end position="30"/>
    </location>
</feature>
<dbReference type="PANTHER" id="PTHR46107">
    <property type="entry name" value="DUMPY: SHORTER THAN WILD-TYPE"/>
    <property type="match status" value="1"/>
</dbReference>
<evidence type="ECO:0000313" key="11">
    <source>
        <dbReference type="EMBL" id="ORY56725.1"/>
    </source>
</evidence>
<evidence type="ECO:0000259" key="10">
    <source>
        <dbReference type="Pfam" id="PF00085"/>
    </source>
</evidence>
<evidence type="ECO:0000256" key="9">
    <source>
        <dbReference type="SAM" id="Phobius"/>
    </source>
</evidence>
<keyword evidence="12" id="KW-1185">Reference proteome</keyword>
<feature type="transmembrane region" description="Helical" evidence="9">
    <location>
        <begin position="175"/>
        <end position="197"/>
    </location>
</feature>
<dbReference type="SUPFAM" id="SSF52833">
    <property type="entry name" value="Thioredoxin-like"/>
    <property type="match status" value="1"/>
</dbReference>
<evidence type="ECO:0000256" key="8">
    <source>
        <dbReference type="ARBA" id="ARBA00023284"/>
    </source>
</evidence>
<evidence type="ECO:0000256" key="4">
    <source>
        <dbReference type="ARBA" id="ARBA00022824"/>
    </source>
</evidence>
<dbReference type="Pfam" id="PF00085">
    <property type="entry name" value="Thioredoxin"/>
    <property type="match status" value="1"/>
</dbReference>
<keyword evidence="3" id="KW-0732">Signal</keyword>
<feature type="domain" description="Thioredoxin" evidence="10">
    <location>
        <begin position="33"/>
        <end position="116"/>
    </location>
</feature>
<dbReference type="InterPro" id="IPR013766">
    <property type="entry name" value="Thioredoxin_domain"/>
</dbReference>
<evidence type="ECO:0000313" key="12">
    <source>
        <dbReference type="Proteomes" id="UP000193920"/>
    </source>
</evidence>
<evidence type="ECO:0000256" key="1">
    <source>
        <dbReference type="ARBA" id="ARBA00004389"/>
    </source>
</evidence>
<name>A0A1Y2DDE9_9FUNG</name>
<dbReference type="AlphaFoldDB" id="A0A1Y2DDE9"/>
<keyword evidence="8" id="KW-0676">Redox-active center</keyword>
<dbReference type="InterPro" id="IPR036249">
    <property type="entry name" value="Thioredoxin-like_sf"/>
</dbReference>
<dbReference type="Gene3D" id="3.40.30.10">
    <property type="entry name" value="Glutaredoxin"/>
    <property type="match status" value="1"/>
</dbReference>
<sequence>MMFKIHHLLKVISLYVILVTLLNSTINGVFGKLIELTDKNLDELVKDDDKWLLQFYTEDCKICTSFRENLEKLSELPESEFGTVINFGLVNANKNPHLVSRFSTNRNPQYYFIDKKTVYTFSVIQTYEFFHEFLKYHRWMYFPKKKGRSDPFSNFASFTGYFNYVGYFLKNYVFIYIPAQVFYSIIVMTFISILAYYSYRKHLEFEKYINEFEKNMEQKLNDHCLKYGYDPFAIIEEMDKKLKEKEETKKLKKN</sequence>
<reference evidence="11 12" key="1">
    <citation type="submission" date="2016-08" db="EMBL/GenBank/DDBJ databases">
        <title>A Parts List for Fungal Cellulosomes Revealed by Comparative Genomics.</title>
        <authorList>
            <consortium name="DOE Joint Genome Institute"/>
            <person name="Haitjema C.H."/>
            <person name="Gilmore S.P."/>
            <person name="Henske J.K."/>
            <person name="Solomon K.V."/>
            <person name="De Groot R."/>
            <person name="Kuo A."/>
            <person name="Mondo S.J."/>
            <person name="Salamov A.A."/>
            <person name="Labutti K."/>
            <person name="Zhao Z."/>
            <person name="Chiniquy J."/>
            <person name="Barry K."/>
            <person name="Brewer H.M."/>
            <person name="Purvine S.O."/>
            <person name="Wright A.T."/>
            <person name="Boxma B."/>
            <person name="Van Alen T."/>
            <person name="Hackstein J.H."/>
            <person name="Baker S.E."/>
            <person name="Grigoriev I.V."/>
            <person name="O'Malley M.A."/>
        </authorList>
    </citation>
    <scope>NUCLEOTIDE SEQUENCE [LARGE SCALE GENOMIC DNA]</scope>
    <source>
        <strain evidence="11 12">G1</strain>
    </source>
</reference>
<dbReference type="CDD" id="cd02961">
    <property type="entry name" value="PDI_a_family"/>
    <property type="match status" value="1"/>
</dbReference>
<keyword evidence="4" id="KW-0256">Endoplasmic reticulum</keyword>
<keyword evidence="9" id="KW-0812">Transmembrane</keyword>
<keyword evidence="6 9" id="KW-1133">Transmembrane helix</keyword>
<dbReference type="EMBL" id="MCOG01000072">
    <property type="protein sequence ID" value="ORY56725.1"/>
    <property type="molecule type" value="Genomic_DNA"/>
</dbReference>